<dbReference type="Gene3D" id="1.10.287.1060">
    <property type="entry name" value="ESAT-6-like"/>
    <property type="match status" value="1"/>
</dbReference>
<dbReference type="RefSeq" id="WP_085110607.1">
    <property type="nucleotide sequence ID" value="NZ_JACKSN010000129.1"/>
</dbReference>
<accession>A0A1X2EHB6</accession>
<dbReference type="SUPFAM" id="SSF140453">
    <property type="entry name" value="EsxAB dimer-like"/>
    <property type="match status" value="1"/>
</dbReference>
<gene>
    <name evidence="2" type="ORF">AWC30_12975</name>
</gene>
<comment type="similarity">
    <text evidence="1">Belongs to the WXG100 family.</text>
</comment>
<comment type="caution">
    <text evidence="2">The sequence shown here is derived from an EMBL/GenBank/DDBJ whole genome shotgun (WGS) entry which is preliminary data.</text>
</comment>
<name>A0A1X2EHB6_9MYCO</name>
<proteinExistence type="inferred from homology"/>
<dbReference type="Pfam" id="PF06013">
    <property type="entry name" value="WXG100"/>
    <property type="match status" value="1"/>
</dbReference>
<keyword evidence="3" id="KW-1185">Reference proteome</keyword>
<dbReference type="OrthoDB" id="4474955at2"/>
<dbReference type="EMBL" id="LQPZ01000033">
    <property type="protein sequence ID" value="ORX02117.1"/>
    <property type="molecule type" value="Genomic_DNA"/>
</dbReference>
<dbReference type="STRING" id="1798.AWC30_12975"/>
<evidence type="ECO:0000313" key="2">
    <source>
        <dbReference type="EMBL" id="ORX02117.1"/>
    </source>
</evidence>
<evidence type="ECO:0000256" key="1">
    <source>
        <dbReference type="RuleBase" id="RU362001"/>
    </source>
</evidence>
<reference evidence="2 3" key="1">
    <citation type="submission" date="2016-01" db="EMBL/GenBank/DDBJ databases">
        <title>The new phylogeny of the genus Mycobacterium.</title>
        <authorList>
            <person name="Tarcisio F."/>
            <person name="Conor M."/>
            <person name="Antonella G."/>
            <person name="Elisabetta G."/>
            <person name="Giulia F.S."/>
            <person name="Sara T."/>
            <person name="Anna F."/>
            <person name="Clotilde B."/>
            <person name="Roberto B."/>
            <person name="Veronica D.S."/>
            <person name="Fabio R."/>
            <person name="Monica P."/>
            <person name="Olivier J."/>
            <person name="Enrico T."/>
            <person name="Nicola S."/>
        </authorList>
    </citation>
    <scope>NUCLEOTIDE SEQUENCE [LARGE SCALE GENOMIC DNA]</scope>
    <source>
        <strain evidence="2 3">DSM 44153</strain>
    </source>
</reference>
<dbReference type="AlphaFoldDB" id="A0A1X2EHB6"/>
<dbReference type="NCBIfam" id="TIGR03930">
    <property type="entry name" value="WXG100_ESAT6"/>
    <property type="match status" value="1"/>
</dbReference>
<evidence type="ECO:0000313" key="3">
    <source>
        <dbReference type="Proteomes" id="UP000193090"/>
    </source>
</evidence>
<organism evidence="2 3">
    <name type="scientific">Mycolicibacillus trivialis</name>
    <dbReference type="NCBI Taxonomy" id="1798"/>
    <lineage>
        <taxon>Bacteria</taxon>
        <taxon>Bacillati</taxon>
        <taxon>Actinomycetota</taxon>
        <taxon>Actinomycetes</taxon>
        <taxon>Mycobacteriales</taxon>
        <taxon>Mycobacteriaceae</taxon>
        <taxon>Mycolicibacillus</taxon>
    </lineage>
</organism>
<dbReference type="Proteomes" id="UP000193090">
    <property type="component" value="Unassembled WGS sequence"/>
</dbReference>
<sequence>MSTDPTLTVDLELMRAVAAGTDRVNDELRATLHAFITRMAGVPASVWSGSAALRFQSVIDRWNDEARQLHRALHEIAQTIRANERALRAAADHHAQRVAAAGGRL</sequence>
<dbReference type="InterPro" id="IPR010310">
    <property type="entry name" value="T7SS_ESAT-6-like"/>
</dbReference>
<protein>
    <recommendedName>
        <fullName evidence="1">ESAT-6-like protein</fullName>
    </recommendedName>
</protein>
<dbReference type="InterPro" id="IPR036689">
    <property type="entry name" value="ESAT-6-like_sf"/>
</dbReference>